<evidence type="ECO:0000256" key="1">
    <source>
        <dbReference type="SAM" id="Phobius"/>
    </source>
</evidence>
<feature type="transmembrane region" description="Helical" evidence="1">
    <location>
        <begin position="82"/>
        <end position="101"/>
    </location>
</feature>
<gene>
    <name evidence="2" type="ORF">SCD90_10990</name>
</gene>
<keyword evidence="1" id="KW-0812">Transmembrane</keyword>
<feature type="transmembrane region" description="Helical" evidence="1">
    <location>
        <begin position="52"/>
        <end position="70"/>
    </location>
</feature>
<keyword evidence="3" id="KW-1185">Reference proteome</keyword>
<protein>
    <recommendedName>
        <fullName evidence="4">DUF4345 domain-containing protein</fullName>
    </recommendedName>
</protein>
<evidence type="ECO:0000313" key="3">
    <source>
        <dbReference type="Proteomes" id="UP001274321"/>
    </source>
</evidence>
<feature type="transmembrane region" description="Helical" evidence="1">
    <location>
        <begin position="12"/>
        <end position="32"/>
    </location>
</feature>
<comment type="caution">
    <text evidence="2">The sequence shown here is derived from an EMBL/GenBank/DDBJ whole genome shotgun (WGS) entry which is preliminary data.</text>
</comment>
<keyword evidence="1" id="KW-1133">Transmembrane helix</keyword>
<sequence>MSRHQQQARERGLEWLSSIIMVAWGIILAQPGDTLSAANFSESAAHGVAEDGLAYVFGALGGVRLAALYINGRWPRTPLLRMIGAGAGLLLWGQIASMFGTSYLATGNAGTGFAAYGCLAMAEIFSIYWAAFDARYNRP</sequence>
<dbReference type="RefSeq" id="WP_319844721.1">
    <property type="nucleotide sequence ID" value="NZ_JAXAFJ010000006.1"/>
</dbReference>
<evidence type="ECO:0008006" key="4">
    <source>
        <dbReference type="Google" id="ProtNLM"/>
    </source>
</evidence>
<proteinExistence type="predicted"/>
<name>A0ABU4RP11_9HYPH</name>
<organism evidence="2 3">
    <name type="scientific">Terrihabitans rhizophilus</name>
    <dbReference type="NCBI Taxonomy" id="3092662"/>
    <lineage>
        <taxon>Bacteria</taxon>
        <taxon>Pseudomonadati</taxon>
        <taxon>Pseudomonadota</taxon>
        <taxon>Alphaproteobacteria</taxon>
        <taxon>Hyphomicrobiales</taxon>
        <taxon>Terrihabitans</taxon>
    </lineage>
</organism>
<dbReference type="Proteomes" id="UP001274321">
    <property type="component" value="Unassembled WGS sequence"/>
</dbReference>
<evidence type="ECO:0000313" key="2">
    <source>
        <dbReference type="EMBL" id="MDX6806592.1"/>
    </source>
</evidence>
<feature type="transmembrane region" description="Helical" evidence="1">
    <location>
        <begin position="113"/>
        <end position="132"/>
    </location>
</feature>
<dbReference type="EMBL" id="JAXAFJ010000006">
    <property type="protein sequence ID" value="MDX6806592.1"/>
    <property type="molecule type" value="Genomic_DNA"/>
</dbReference>
<reference evidence="2 3" key="1">
    <citation type="submission" date="2023-11" db="EMBL/GenBank/DDBJ databases">
        <authorList>
            <person name="Bao R."/>
        </authorList>
    </citation>
    <scope>NUCLEOTIDE SEQUENCE [LARGE SCALE GENOMIC DNA]</scope>
    <source>
        <strain evidence="2 3">PJ23</strain>
    </source>
</reference>
<accession>A0ABU4RP11</accession>
<keyword evidence="1" id="KW-0472">Membrane</keyword>